<keyword evidence="4" id="KW-1185">Reference proteome</keyword>
<feature type="transmembrane region" description="Helical" evidence="2">
    <location>
        <begin position="16"/>
        <end position="34"/>
    </location>
</feature>
<feature type="transmembrane region" description="Helical" evidence="2">
    <location>
        <begin position="95"/>
        <end position="119"/>
    </location>
</feature>
<gene>
    <name evidence="3" type="ORF">CDO52_18200</name>
</gene>
<name>A0A223S8P1_9ACTN</name>
<dbReference type="EMBL" id="CP022753">
    <property type="protein sequence ID" value="ASU84476.1"/>
    <property type="molecule type" value="Genomic_DNA"/>
</dbReference>
<keyword evidence="2" id="KW-1133">Transmembrane helix</keyword>
<dbReference type="OrthoDB" id="3665898at2"/>
<dbReference type="KEGG" id="ngv:CDO52_18200"/>
<evidence type="ECO:0000256" key="2">
    <source>
        <dbReference type="SAM" id="Phobius"/>
    </source>
</evidence>
<feature type="region of interest" description="Disordered" evidence="1">
    <location>
        <begin position="494"/>
        <end position="521"/>
    </location>
</feature>
<dbReference type="RefSeq" id="WP_017618199.1">
    <property type="nucleotide sequence ID" value="NZ_ANBG01000150.1"/>
</dbReference>
<evidence type="ECO:0000313" key="3">
    <source>
        <dbReference type="EMBL" id="ASU84476.1"/>
    </source>
</evidence>
<feature type="transmembrane region" description="Helical" evidence="2">
    <location>
        <begin position="139"/>
        <end position="159"/>
    </location>
</feature>
<sequence>MTISITRLSWFELKRLLRGPFVWLGVLGIVALQGQRTVPGTSGELPSWGVITDSTILVGEGAAVAMFLAGLFPAARNSRYGDAITSPVGQRERSVALLTAVSLCGVALGALAWGVVIVLLGSEEVAGSLSPVALATPPLIAASGGVAGVLTGTWTKSWVPGLVPTLALPMYLFAGGLFGVESVIMNAPAAGAGALYYTADTLLRPSTDSISPLWGIPPLHAAQLLLLIAAGCAATVLRTSSGRRHRIIAAGLTVLLLGGVAVAHTTQRVEPGAGDTEVTAMPDWVSVPKRVCRSYDGVTYCSYATYESSIPEWRKAVAPVTEAVPKRARGDLPTVALQTFEVPQQTVMDGVAVPFDRWSLSNPWTQQDLTAQVAQIVLKLPKKWHYGECTLRGQARLPVYLWLLYRPVAHDPRERPSTVWGGDASGGSVDDIALAVAMHGAPDEKVIRALNRSWERVTAPETTSAEAARLLDIEVTDTHRASAERELDAIASGHPDADGFSLLDQETSADETADPPLAPCR</sequence>
<proteinExistence type="predicted"/>
<dbReference type="AlphaFoldDB" id="A0A223S8P1"/>
<organism evidence="3 4">
    <name type="scientific">Nocardiopsis gilva YIM 90087</name>
    <dbReference type="NCBI Taxonomy" id="1235441"/>
    <lineage>
        <taxon>Bacteria</taxon>
        <taxon>Bacillati</taxon>
        <taxon>Actinomycetota</taxon>
        <taxon>Actinomycetes</taxon>
        <taxon>Streptosporangiales</taxon>
        <taxon>Nocardiopsidaceae</taxon>
        <taxon>Nocardiopsis</taxon>
    </lineage>
</organism>
<feature type="transmembrane region" description="Helical" evidence="2">
    <location>
        <begin position="219"/>
        <end position="240"/>
    </location>
</feature>
<reference evidence="3 4" key="1">
    <citation type="submission" date="2017-08" db="EMBL/GenBank/DDBJ databases">
        <title>The complete genome sequence of Nocardiopsis gilva YIM 90087.</title>
        <authorList>
            <person name="Yin M."/>
            <person name="Tang S."/>
        </authorList>
    </citation>
    <scope>NUCLEOTIDE SEQUENCE [LARGE SCALE GENOMIC DNA]</scope>
    <source>
        <strain evidence="3 4">YIM 90087</strain>
    </source>
</reference>
<evidence type="ECO:0000313" key="4">
    <source>
        <dbReference type="Proteomes" id="UP000215005"/>
    </source>
</evidence>
<evidence type="ECO:0000256" key="1">
    <source>
        <dbReference type="SAM" id="MobiDB-lite"/>
    </source>
</evidence>
<accession>A0A223S8P1</accession>
<protein>
    <submittedName>
        <fullName evidence="3">Uncharacterized protein</fullName>
    </submittedName>
</protein>
<keyword evidence="2" id="KW-0812">Transmembrane</keyword>
<feature type="transmembrane region" description="Helical" evidence="2">
    <location>
        <begin position="247"/>
        <end position="264"/>
    </location>
</feature>
<keyword evidence="2" id="KW-0472">Membrane</keyword>
<dbReference type="Proteomes" id="UP000215005">
    <property type="component" value="Chromosome"/>
</dbReference>
<feature type="transmembrane region" description="Helical" evidence="2">
    <location>
        <begin position="54"/>
        <end position="74"/>
    </location>
</feature>